<dbReference type="OrthoDB" id="39175at2759"/>
<keyword evidence="7" id="KW-0472">Membrane</keyword>
<dbReference type="EMBL" id="CP009811">
    <property type="protein sequence ID" value="ATZ51689.1"/>
    <property type="molecule type" value="Genomic_DNA"/>
</dbReference>
<proteinExistence type="predicted"/>
<keyword evidence="3" id="KW-0805">Transcription regulation</keyword>
<sequence length="533" mass="60323">MFYNYISSHLEIFVQHNLRKMFLVITPPKRDLSTREETSIPLRKRRGLPKVHSGCTTCKARRIKCDEGKPECNRCKIFYKGTSQKCGYLTREISRSRVATRRTILPKEVVNNIGQSILSHGSINNMSDIKFESPRHFQYFRFFCSDVTTQVFGGFYSELWSSVILQACHQEPCIIQAVCAIGALSRVMKARKQGQLMAMNDDYRFAVLEYGKALEGIKKLVPIRMTLLATLLIFSFENFHGNQMAAITQIQSAASLLQAWMKDREKRQITDRTMSPAPNIIEDIIFATFHSTHIGLVSAIDPTIAQAQDIIHGTQMYIPSPIPTSFTNIDDAGANFTAICKQVISFLMSTVTLIREGGEPTEEEISDSAIWNHRMLDWSPAAVEFKEILNRLDQWHVAFQPMATRAREEDADIMSIRMLRAHWLTTRNSFHSAFFPHTPAHTYQSSFEEVVGICRTVAAHPNFEKGFVFHAGIIPSLMAAAMFGVISTRKKAIKVLLDIVPRREGNWDAAICARNAIAALKMEYEKSKQAAGK</sequence>
<keyword evidence="6" id="KW-0539">Nucleus</keyword>
<gene>
    <name evidence="9" type="ORF">BCIN_07g02840</name>
</gene>
<keyword evidence="7" id="KW-0812">Transmembrane</keyword>
<evidence type="ECO:0000256" key="7">
    <source>
        <dbReference type="SAM" id="Phobius"/>
    </source>
</evidence>
<dbReference type="InterPro" id="IPR001138">
    <property type="entry name" value="Zn2Cys6_DnaBD"/>
</dbReference>
<dbReference type="Pfam" id="PF00172">
    <property type="entry name" value="Zn_clus"/>
    <property type="match status" value="1"/>
</dbReference>
<evidence type="ECO:0000256" key="4">
    <source>
        <dbReference type="ARBA" id="ARBA00023125"/>
    </source>
</evidence>
<dbReference type="GO" id="GO:0000981">
    <property type="term" value="F:DNA-binding transcription factor activity, RNA polymerase II-specific"/>
    <property type="evidence" value="ECO:0007669"/>
    <property type="project" value="InterPro"/>
</dbReference>
<evidence type="ECO:0000256" key="6">
    <source>
        <dbReference type="ARBA" id="ARBA00023242"/>
    </source>
</evidence>
<dbReference type="PANTHER" id="PTHR36206">
    <property type="entry name" value="ASPERCRYPTIN BIOSYNTHESIS CLUSTER-SPECIFIC TRANSCRIPTION REGULATOR ATNN-RELATED"/>
    <property type="match status" value="1"/>
</dbReference>
<dbReference type="SMART" id="SM00066">
    <property type="entry name" value="GAL4"/>
    <property type="match status" value="1"/>
</dbReference>
<dbReference type="AlphaFoldDB" id="A0A384JM72"/>
<keyword evidence="7" id="KW-1133">Transmembrane helix</keyword>
<evidence type="ECO:0000256" key="1">
    <source>
        <dbReference type="ARBA" id="ARBA00022723"/>
    </source>
</evidence>
<dbReference type="GO" id="GO:0003677">
    <property type="term" value="F:DNA binding"/>
    <property type="evidence" value="ECO:0007669"/>
    <property type="project" value="UniProtKB-KW"/>
</dbReference>
<dbReference type="InterPro" id="IPR052360">
    <property type="entry name" value="Transcr_Regulatory_Proteins"/>
</dbReference>
<evidence type="ECO:0000259" key="8">
    <source>
        <dbReference type="PROSITE" id="PS50048"/>
    </source>
</evidence>
<accession>A0A384JM72</accession>
<reference evidence="9 10" key="1">
    <citation type="journal article" date="2011" name="PLoS Genet.">
        <title>Genomic analysis of the necrotrophic fungal pathogens Sclerotinia sclerotiorum and Botrytis cinerea.</title>
        <authorList>
            <person name="Amselem J."/>
            <person name="Cuomo C.A."/>
            <person name="van Kan J.A."/>
            <person name="Viaud M."/>
            <person name="Benito E.P."/>
            <person name="Couloux A."/>
            <person name="Coutinho P.M."/>
            <person name="de Vries R.P."/>
            <person name="Dyer P.S."/>
            <person name="Fillinger S."/>
            <person name="Fournier E."/>
            <person name="Gout L."/>
            <person name="Hahn M."/>
            <person name="Kohn L."/>
            <person name="Lapalu N."/>
            <person name="Plummer K.M."/>
            <person name="Pradier J.M."/>
            <person name="Quevillon E."/>
            <person name="Sharon A."/>
            <person name="Simon A."/>
            <person name="ten Have A."/>
            <person name="Tudzynski B."/>
            <person name="Tudzynski P."/>
            <person name="Wincker P."/>
            <person name="Andrew M."/>
            <person name="Anthouard V."/>
            <person name="Beever R.E."/>
            <person name="Beffa R."/>
            <person name="Benoit I."/>
            <person name="Bouzid O."/>
            <person name="Brault B."/>
            <person name="Chen Z."/>
            <person name="Choquer M."/>
            <person name="Collemare J."/>
            <person name="Cotton P."/>
            <person name="Danchin E.G."/>
            <person name="Da Silva C."/>
            <person name="Gautier A."/>
            <person name="Giraud C."/>
            <person name="Giraud T."/>
            <person name="Gonzalez C."/>
            <person name="Grossetete S."/>
            <person name="Guldener U."/>
            <person name="Henrissat B."/>
            <person name="Howlett B.J."/>
            <person name="Kodira C."/>
            <person name="Kretschmer M."/>
            <person name="Lappartient A."/>
            <person name="Leroch M."/>
            <person name="Levis C."/>
            <person name="Mauceli E."/>
            <person name="Neuveglise C."/>
            <person name="Oeser B."/>
            <person name="Pearson M."/>
            <person name="Poulain J."/>
            <person name="Poussereau N."/>
            <person name="Quesneville H."/>
            <person name="Rascle C."/>
            <person name="Schumacher J."/>
            <person name="Segurens B."/>
            <person name="Sexton A."/>
            <person name="Silva E."/>
            <person name="Sirven C."/>
            <person name="Soanes D.M."/>
            <person name="Talbot N.J."/>
            <person name="Templeton M."/>
            <person name="Yandava C."/>
            <person name="Yarden O."/>
            <person name="Zeng Q."/>
            <person name="Rollins J.A."/>
            <person name="Lebrun M.H."/>
            <person name="Dickman M."/>
        </authorList>
    </citation>
    <scope>NUCLEOTIDE SEQUENCE [LARGE SCALE GENOMIC DNA]</scope>
    <source>
        <strain evidence="9 10">B05.10</strain>
    </source>
</reference>
<dbReference type="PANTHER" id="PTHR36206:SF4">
    <property type="entry name" value="HYPOTHETICAL CONSERVED PROTEIN (EUROFUNG)-RELATED"/>
    <property type="match status" value="1"/>
</dbReference>
<dbReference type="Gene3D" id="4.10.240.10">
    <property type="entry name" value="Zn(2)-C6 fungal-type DNA-binding domain"/>
    <property type="match status" value="1"/>
</dbReference>
<dbReference type="GO" id="GO:0008270">
    <property type="term" value="F:zinc ion binding"/>
    <property type="evidence" value="ECO:0007669"/>
    <property type="project" value="InterPro"/>
</dbReference>
<keyword evidence="4" id="KW-0238">DNA-binding</keyword>
<dbReference type="RefSeq" id="XP_024549739.1">
    <property type="nucleotide sequence ID" value="XM_024693950.1"/>
</dbReference>
<evidence type="ECO:0000313" key="10">
    <source>
        <dbReference type="Proteomes" id="UP000001798"/>
    </source>
</evidence>
<keyword evidence="2" id="KW-0862">Zinc</keyword>
<feature type="domain" description="Zn(2)-C6 fungal-type" evidence="8">
    <location>
        <begin position="54"/>
        <end position="88"/>
    </location>
</feature>
<dbReference type="InterPro" id="IPR021858">
    <property type="entry name" value="Fun_TF"/>
</dbReference>
<dbReference type="Pfam" id="PF11951">
    <property type="entry name" value="Fungal_trans_2"/>
    <property type="match status" value="1"/>
</dbReference>
<keyword evidence="10" id="KW-1185">Reference proteome</keyword>
<feature type="transmembrane region" description="Helical" evidence="7">
    <location>
        <begin position="467"/>
        <end position="486"/>
    </location>
</feature>
<name>A0A384JM72_BOTFB</name>
<dbReference type="PROSITE" id="PS50048">
    <property type="entry name" value="ZN2_CY6_FUNGAL_2"/>
    <property type="match status" value="1"/>
</dbReference>
<protein>
    <recommendedName>
        <fullName evidence="8">Zn(2)-C6 fungal-type domain-containing protein</fullName>
    </recommendedName>
</protein>
<reference evidence="9 10" key="3">
    <citation type="journal article" date="2017" name="Mol. Plant Pathol.">
        <title>A gapless genome sequence of the fungus Botrytis cinerea.</title>
        <authorList>
            <person name="Van Kan J.A."/>
            <person name="Stassen J.H."/>
            <person name="Mosbach A."/>
            <person name="Van Der Lee T.A."/>
            <person name="Faino L."/>
            <person name="Farmer A.D."/>
            <person name="Papasotiriou D.G."/>
            <person name="Zhou S."/>
            <person name="Seidl M.F."/>
            <person name="Cottam E."/>
            <person name="Edel D."/>
            <person name="Hahn M."/>
            <person name="Schwartz D.C."/>
            <person name="Dietrich R.A."/>
            <person name="Widdison S."/>
            <person name="Scalliet G."/>
        </authorList>
    </citation>
    <scope>NUCLEOTIDE SEQUENCE [LARGE SCALE GENOMIC DNA]</scope>
    <source>
        <strain evidence="9 10">B05.10</strain>
    </source>
</reference>
<evidence type="ECO:0000256" key="3">
    <source>
        <dbReference type="ARBA" id="ARBA00023015"/>
    </source>
</evidence>
<dbReference type="CDD" id="cd00067">
    <property type="entry name" value="GAL4"/>
    <property type="match status" value="1"/>
</dbReference>
<organism evidence="9 10">
    <name type="scientific">Botryotinia fuckeliana (strain B05.10)</name>
    <name type="common">Noble rot fungus</name>
    <name type="synonym">Botrytis cinerea</name>
    <dbReference type="NCBI Taxonomy" id="332648"/>
    <lineage>
        <taxon>Eukaryota</taxon>
        <taxon>Fungi</taxon>
        <taxon>Dikarya</taxon>
        <taxon>Ascomycota</taxon>
        <taxon>Pezizomycotina</taxon>
        <taxon>Leotiomycetes</taxon>
        <taxon>Helotiales</taxon>
        <taxon>Sclerotiniaceae</taxon>
        <taxon>Botrytis</taxon>
    </lineage>
</organism>
<dbReference type="GeneID" id="36394315"/>
<dbReference type="Proteomes" id="UP000001798">
    <property type="component" value="Chromosome 7"/>
</dbReference>
<reference evidence="9 10" key="2">
    <citation type="journal article" date="2012" name="Eukaryot. Cell">
        <title>Genome update of Botrytis cinerea strains B05.10 and T4.</title>
        <authorList>
            <person name="Staats M."/>
            <person name="van Kan J.A."/>
        </authorList>
    </citation>
    <scope>NUCLEOTIDE SEQUENCE [LARGE SCALE GENOMIC DNA]</scope>
    <source>
        <strain evidence="9 10">B05.10</strain>
    </source>
</reference>
<evidence type="ECO:0000313" key="9">
    <source>
        <dbReference type="EMBL" id="ATZ51689.1"/>
    </source>
</evidence>
<dbReference type="KEGG" id="bfu:BCIN_07g02840"/>
<dbReference type="VEuPathDB" id="FungiDB:Bcin07g02840"/>
<keyword evidence="5" id="KW-0804">Transcription</keyword>
<evidence type="ECO:0000256" key="5">
    <source>
        <dbReference type="ARBA" id="ARBA00023163"/>
    </source>
</evidence>
<dbReference type="SUPFAM" id="SSF57701">
    <property type="entry name" value="Zn2/Cys6 DNA-binding domain"/>
    <property type="match status" value="1"/>
</dbReference>
<keyword evidence="1" id="KW-0479">Metal-binding</keyword>
<evidence type="ECO:0000256" key="2">
    <source>
        <dbReference type="ARBA" id="ARBA00022833"/>
    </source>
</evidence>
<dbReference type="InterPro" id="IPR036864">
    <property type="entry name" value="Zn2-C6_fun-type_DNA-bd_sf"/>
</dbReference>